<evidence type="ECO:0000256" key="4">
    <source>
        <dbReference type="SAM" id="Phobius"/>
    </source>
</evidence>
<dbReference type="FunFam" id="2.60.40.10:FF:001880">
    <property type="entry name" value="Mga2p"/>
    <property type="match status" value="1"/>
</dbReference>
<keyword evidence="4" id="KW-0812">Transmembrane</keyword>
<dbReference type="Gene3D" id="2.60.40.10">
    <property type="entry name" value="Immunoglobulins"/>
    <property type="match status" value="1"/>
</dbReference>
<dbReference type="Proteomes" id="UP000253472">
    <property type="component" value="Unassembled WGS sequence"/>
</dbReference>
<keyword evidence="4" id="KW-1133">Transmembrane helix</keyword>
<dbReference type="SMART" id="SM00429">
    <property type="entry name" value="IPT"/>
    <property type="match status" value="1"/>
</dbReference>
<dbReference type="InterPro" id="IPR013783">
    <property type="entry name" value="Ig-like_fold"/>
</dbReference>
<comment type="caution">
    <text evidence="6">The sequence shown here is derived from an EMBL/GenBank/DDBJ whole genome shotgun (WGS) entry which is preliminary data.</text>
</comment>
<keyword evidence="7" id="KW-1185">Reference proteome</keyword>
<feature type="transmembrane region" description="Helical" evidence="4">
    <location>
        <begin position="570"/>
        <end position="592"/>
    </location>
</feature>
<evidence type="ECO:0000256" key="1">
    <source>
        <dbReference type="ARBA" id="ARBA00022553"/>
    </source>
</evidence>
<dbReference type="GO" id="GO:0030466">
    <property type="term" value="P:silent mating-type cassette heterochromatin formation"/>
    <property type="evidence" value="ECO:0007669"/>
    <property type="project" value="UniProtKB-ARBA"/>
</dbReference>
<keyword evidence="1" id="KW-0597">Phosphoprotein</keyword>
<dbReference type="GO" id="GO:0033554">
    <property type="term" value="P:cellular response to stress"/>
    <property type="evidence" value="ECO:0007669"/>
    <property type="project" value="UniProtKB-ARBA"/>
</dbReference>
<dbReference type="InterPro" id="IPR002909">
    <property type="entry name" value="IPT_dom"/>
</dbReference>
<proteinExistence type="predicted"/>
<reference evidence="6 7" key="1">
    <citation type="submission" date="2018-06" db="EMBL/GenBank/DDBJ databases">
        <title>Whole genome sequencing of Candida tropicalis (genome annotated by CSBL at Korea University).</title>
        <authorList>
            <person name="Ahn J."/>
        </authorList>
    </citation>
    <scope>NUCLEOTIDE SEQUENCE [LARGE SCALE GENOMIC DNA]</scope>
    <source>
        <strain evidence="6 7">ATCC 20962</strain>
    </source>
</reference>
<dbReference type="CDD" id="cd00102">
    <property type="entry name" value="IPT"/>
    <property type="match status" value="1"/>
</dbReference>
<evidence type="ECO:0000313" key="6">
    <source>
        <dbReference type="EMBL" id="RCK54661.1"/>
    </source>
</evidence>
<keyword evidence="4" id="KW-0472">Membrane</keyword>
<organism evidence="6 7">
    <name type="scientific">Candida viswanathii</name>
    <dbReference type="NCBI Taxonomy" id="5486"/>
    <lineage>
        <taxon>Eukaryota</taxon>
        <taxon>Fungi</taxon>
        <taxon>Dikarya</taxon>
        <taxon>Ascomycota</taxon>
        <taxon>Saccharomycotina</taxon>
        <taxon>Pichiomycetes</taxon>
        <taxon>Debaryomycetaceae</taxon>
        <taxon>Candida/Lodderomyces clade</taxon>
        <taxon>Candida</taxon>
    </lineage>
</organism>
<dbReference type="GO" id="GO:0045944">
    <property type="term" value="P:positive regulation of transcription by RNA polymerase II"/>
    <property type="evidence" value="ECO:0007669"/>
    <property type="project" value="UniProtKB-ARBA"/>
</dbReference>
<feature type="domain" description="IPT/TIG" evidence="5">
    <location>
        <begin position="322"/>
        <end position="410"/>
    </location>
</feature>
<dbReference type="InterPro" id="IPR014756">
    <property type="entry name" value="Ig_E-set"/>
</dbReference>
<keyword evidence="2" id="KW-0677">Repeat</keyword>
<dbReference type="STRING" id="5486.A0A367XPB4"/>
<dbReference type="AlphaFoldDB" id="A0A367XPB4"/>
<name>A0A367XPB4_9ASCO</name>
<evidence type="ECO:0000256" key="2">
    <source>
        <dbReference type="ARBA" id="ARBA00022737"/>
    </source>
</evidence>
<feature type="compositionally biased region" description="Low complexity" evidence="3">
    <location>
        <begin position="448"/>
        <end position="468"/>
    </location>
</feature>
<feature type="region of interest" description="Disordered" evidence="3">
    <location>
        <begin position="444"/>
        <end position="469"/>
    </location>
</feature>
<dbReference type="GO" id="GO:0005789">
    <property type="term" value="C:endoplasmic reticulum membrane"/>
    <property type="evidence" value="ECO:0007669"/>
    <property type="project" value="UniProtKB-ARBA"/>
</dbReference>
<dbReference type="GO" id="GO:2001280">
    <property type="term" value="P:positive regulation of unsaturated fatty acid biosynthetic process"/>
    <property type="evidence" value="ECO:0007669"/>
    <property type="project" value="UniProtKB-ARBA"/>
</dbReference>
<dbReference type="Pfam" id="PF01833">
    <property type="entry name" value="TIG"/>
    <property type="match status" value="1"/>
</dbReference>
<feature type="compositionally biased region" description="Low complexity" evidence="3">
    <location>
        <begin position="260"/>
        <end position="270"/>
    </location>
</feature>
<dbReference type="InterPro" id="IPR057962">
    <property type="entry name" value="SPT23_MGA2_DBD"/>
</dbReference>
<evidence type="ECO:0000259" key="5">
    <source>
        <dbReference type="SMART" id="SM00429"/>
    </source>
</evidence>
<sequence length="611" mass="68382">MDIFSEFIDMDFPSVHVPTSTDNIKFGNPLPSTTPATIKVDPAVLLMEQQDLPYSLRIGKLPPYSRVETQIKLELQLHTTDHPSAPAFNHLKLAQDLVSKNKYCLAEELPASLQPTTLYMDAYVLTSDLKNSCQICERCTERERKRSSRGTKSSGKMWDSDQPKKAIIFNSKELVPLTVVPGCDTKFDLSARIICYCRHHKELEGFKILVVLKDFAGNVVAKQLSTPILIMDRKKSATTPPNSNKATLPESGGEIFHQLSPPESASASEEPTFKKARLSNTTDATSPFSDTSTSINRQYSSLSLHNQQFLFTSPTQQPQLPTPTIQKIIPQQGLIRGGIEVTILGFNFRPGLLVKFGVNQALATHCWSETTIVTYLPPAAQPGQVLVSFENQDNNVMFGGPQQQQVFTYTDDSDRQLIELALQIVGLKMNGKLDDAKNIAKRIVGTDTSPSNNNNNSYMSSTTSPNSSEWFDSDNKNFAKLNKLVEFFESRTNNDSDLKKWSGMKTSEIFGEEEEEYFADNEAIPSYKSIFPGPESTREEAEVTSDSSEDMVVNYINHPRKTVENDKMLIFFWIPALVAIFTIFFMVFVMGFQLNSNIVFDKIVQVISSFS</sequence>
<feature type="compositionally biased region" description="Polar residues" evidence="3">
    <location>
        <begin position="237"/>
        <end position="246"/>
    </location>
</feature>
<protein>
    <recommendedName>
        <fullName evidence="5">IPT/TIG domain-containing protein</fullName>
    </recommendedName>
</protein>
<dbReference type="SUPFAM" id="SSF81296">
    <property type="entry name" value="E set domains"/>
    <property type="match status" value="1"/>
</dbReference>
<feature type="region of interest" description="Disordered" evidence="3">
    <location>
        <begin position="235"/>
        <end position="293"/>
    </location>
</feature>
<dbReference type="OrthoDB" id="71307at2759"/>
<evidence type="ECO:0000313" key="7">
    <source>
        <dbReference type="Proteomes" id="UP000253472"/>
    </source>
</evidence>
<dbReference type="Pfam" id="PF25603">
    <property type="entry name" value="SPT23_MGA2_DBD"/>
    <property type="match status" value="1"/>
</dbReference>
<feature type="compositionally biased region" description="Polar residues" evidence="3">
    <location>
        <begin position="278"/>
        <end position="293"/>
    </location>
</feature>
<gene>
    <name evidence="6" type="ORF">Cantr_04550</name>
</gene>
<evidence type="ECO:0000256" key="3">
    <source>
        <dbReference type="SAM" id="MobiDB-lite"/>
    </source>
</evidence>
<dbReference type="EMBL" id="QLNQ01000030">
    <property type="protein sequence ID" value="RCK54661.1"/>
    <property type="molecule type" value="Genomic_DNA"/>
</dbReference>
<dbReference type="GO" id="GO:0005634">
    <property type="term" value="C:nucleus"/>
    <property type="evidence" value="ECO:0007669"/>
    <property type="project" value="UniProtKB-ARBA"/>
</dbReference>
<accession>A0A367XPB4</accession>